<dbReference type="Gene3D" id="1.10.1520.10">
    <property type="entry name" value="Ribonuclease III domain"/>
    <property type="match status" value="1"/>
</dbReference>
<organism evidence="2">
    <name type="scientific">marine metagenome</name>
    <dbReference type="NCBI Taxonomy" id="408172"/>
    <lineage>
        <taxon>unclassified sequences</taxon>
        <taxon>metagenomes</taxon>
        <taxon>ecological metagenomes</taxon>
    </lineage>
</organism>
<protein>
    <recommendedName>
        <fullName evidence="1">RNase III domain-containing protein</fullName>
    </recommendedName>
</protein>
<dbReference type="InterPro" id="IPR036389">
    <property type="entry name" value="RNase_III_sf"/>
</dbReference>
<sequence>MQLHQNRKQVHQSVVQFVRCQTQARLVHLIMPHLTDEEKNIFRQGRNNKVVSLPKHAFTREYRAATGFECLVGFWYLGKEIKRFEKLMSQTEVQEYLESVLTSCKNSFTNAA</sequence>
<dbReference type="SUPFAM" id="SSF69065">
    <property type="entry name" value="RNase III domain-like"/>
    <property type="match status" value="1"/>
</dbReference>
<reference evidence="2" key="1">
    <citation type="submission" date="2018-05" db="EMBL/GenBank/DDBJ databases">
        <authorList>
            <person name="Lanie J.A."/>
            <person name="Ng W.-L."/>
            <person name="Kazmierczak K.M."/>
            <person name="Andrzejewski T.M."/>
            <person name="Davidsen T.M."/>
            <person name="Wayne K.J."/>
            <person name="Tettelin H."/>
            <person name="Glass J.I."/>
            <person name="Rusch D."/>
            <person name="Podicherti R."/>
            <person name="Tsui H.-C.T."/>
            <person name="Winkler M.E."/>
        </authorList>
    </citation>
    <scope>NUCLEOTIDE SEQUENCE</scope>
</reference>
<evidence type="ECO:0000259" key="1">
    <source>
        <dbReference type="Pfam" id="PF00636"/>
    </source>
</evidence>
<name>A0A381QHF7_9ZZZZ</name>
<dbReference type="Pfam" id="PF00636">
    <property type="entry name" value="Ribonuclease_3"/>
    <property type="match status" value="1"/>
</dbReference>
<dbReference type="PANTHER" id="PTHR34276">
    <property type="entry name" value="MINI-RIBONUCLEASE 3"/>
    <property type="match status" value="1"/>
</dbReference>
<dbReference type="InterPro" id="IPR000999">
    <property type="entry name" value="RNase_III_dom"/>
</dbReference>
<accession>A0A381QHF7</accession>
<dbReference type="GO" id="GO:0004525">
    <property type="term" value="F:ribonuclease III activity"/>
    <property type="evidence" value="ECO:0007669"/>
    <property type="project" value="InterPro"/>
</dbReference>
<proteinExistence type="predicted"/>
<evidence type="ECO:0000313" key="2">
    <source>
        <dbReference type="EMBL" id="SUZ78756.1"/>
    </source>
</evidence>
<dbReference type="EMBL" id="UINC01001365">
    <property type="protein sequence ID" value="SUZ78756.1"/>
    <property type="molecule type" value="Genomic_DNA"/>
</dbReference>
<gene>
    <name evidence="2" type="ORF">METZ01_LOCUS31610</name>
</gene>
<dbReference type="AlphaFoldDB" id="A0A381QHF7"/>
<dbReference type="GO" id="GO:0006396">
    <property type="term" value="P:RNA processing"/>
    <property type="evidence" value="ECO:0007669"/>
    <property type="project" value="InterPro"/>
</dbReference>
<feature type="domain" description="RNase III" evidence="1">
    <location>
        <begin position="5"/>
        <end position="78"/>
    </location>
</feature>
<dbReference type="PANTHER" id="PTHR34276:SF1">
    <property type="entry name" value="MINI-RIBONUCLEASE 3"/>
    <property type="match status" value="1"/>
</dbReference>